<dbReference type="InterPro" id="IPR013815">
    <property type="entry name" value="ATP_grasp_subdomain_1"/>
</dbReference>
<reference evidence="14" key="1">
    <citation type="submission" date="2020-05" db="EMBL/GenBank/DDBJ databases">
        <authorList>
            <person name="Chiriac C."/>
            <person name="Salcher M."/>
            <person name="Ghai R."/>
            <person name="Kavagutti S V."/>
        </authorList>
    </citation>
    <scope>NUCLEOTIDE SEQUENCE</scope>
</reference>
<evidence type="ECO:0000256" key="6">
    <source>
        <dbReference type="ARBA" id="ARBA00022741"/>
    </source>
</evidence>
<dbReference type="GO" id="GO:0008360">
    <property type="term" value="P:regulation of cell shape"/>
    <property type="evidence" value="ECO:0007669"/>
    <property type="project" value="UniProtKB-KW"/>
</dbReference>
<dbReference type="EMBL" id="CAEZVN010000042">
    <property type="protein sequence ID" value="CAB4631855.1"/>
    <property type="molecule type" value="Genomic_DNA"/>
</dbReference>
<evidence type="ECO:0000256" key="10">
    <source>
        <dbReference type="ARBA" id="ARBA00022984"/>
    </source>
</evidence>
<dbReference type="PANTHER" id="PTHR23132">
    <property type="entry name" value="D-ALANINE--D-ALANINE LIGASE"/>
    <property type="match status" value="1"/>
</dbReference>
<dbReference type="GO" id="GO:0046872">
    <property type="term" value="F:metal ion binding"/>
    <property type="evidence" value="ECO:0007669"/>
    <property type="project" value="UniProtKB-KW"/>
</dbReference>
<keyword evidence="4" id="KW-0436">Ligase</keyword>
<evidence type="ECO:0000256" key="12">
    <source>
        <dbReference type="ARBA" id="ARBA00023316"/>
    </source>
</evidence>
<keyword evidence="11" id="KW-0464">Manganese</keyword>
<evidence type="ECO:0000313" key="14">
    <source>
        <dbReference type="EMBL" id="CAB4631855.1"/>
    </source>
</evidence>
<dbReference type="Gene3D" id="3.40.50.20">
    <property type="match status" value="1"/>
</dbReference>
<dbReference type="InterPro" id="IPR000291">
    <property type="entry name" value="D-Ala_lig_Van_CS"/>
</dbReference>
<dbReference type="SUPFAM" id="SSF52440">
    <property type="entry name" value="PreATP-grasp domain"/>
    <property type="match status" value="1"/>
</dbReference>
<accession>A0A6J6J5D3</accession>
<evidence type="ECO:0000256" key="5">
    <source>
        <dbReference type="ARBA" id="ARBA00022723"/>
    </source>
</evidence>
<proteinExistence type="inferred from homology"/>
<dbReference type="NCBIfam" id="NF002528">
    <property type="entry name" value="PRK01966.1-4"/>
    <property type="match status" value="1"/>
</dbReference>
<dbReference type="NCBIfam" id="NF002378">
    <property type="entry name" value="PRK01372.1"/>
    <property type="match status" value="1"/>
</dbReference>
<dbReference type="PANTHER" id="PTHR23132:SF25">
    <property type="entry name" value="D-ALANINE--D-ALANINE LIGASE A"/>
    <property type="match status" value="1"/>
</dbReference>
<evidence type="ECO:0000256" key="2">
    <source>
        <dbReference type="ARBA" id="ARBA00001946"/>
    </source>
</evidence>
<dbReference type="InterPro" id="IPR011095">
    <property type="entry name" value="Dala_Dala_lig_C"/>
</dbReference>
<dbReference type="InterPro" id="IPR011127">
    <property type="entry name" value="Dala_Dala_lig_N"/>
</dbReference>
<comment type="similarity">
    <text evidence="3">Belongs to the D-alanine--D-alanine ligase family.</text>
</comment>
<dbReference type="Gene3D" id="3.30.470.20">
    <property type="entry name" value="ATP-grasp fold, B domain"/>
    <property type="match status" value="1"/>
</dbReference>
<keyword evidence="9" id="KW-0133">Cell shape</keyword>
<dbReference type="GO" id="GO:0071555">
    <property type="term" value="P:cell wall organization"/>
    <property type="evidence" value="ECO:0007669"/>
    <property type="project" value="UniProtKB-KW"/>
</dbReference>
<dbReference type="FunFam" id="3.30.470.20:FF:000008">
    <property type="entry name" value="D-alanine--D-alanine ligase"/>
    <property type="match status" value="1"/>
</dbReference>
<evidence type="ECO:0000256" key="1">
    <source>
        <dbReference type="ARBA" id="ARBA00001936"/>
    </source>
</evidence>
<dbReference type="NCBIfam" id="TIGR01205">
    <property type="entry name" value="D_ala_D_alaTIGR"/>
    <property type="match status" value="1"/>
</dbReference>
<dbReference type="AlphaFoldDB" id="A0A6J6J5D3"/>
<dbReference type="Pfam" id="PF01820">
    <property type="entry name" value="Dala_Dala_lig_N"/>
    <property type="match status" value="1"/>
</dbReference>
<comment type="cofactor">
    <cofactor evidence="1">
        <name>Mn(2+)</name>
        <dbReference type="ChEBI" id="CHEBI:29035"/>
    </cofactor>
</comment>
<keyword evidence="8" id="KW-0460">Magnesium</keyword>
<keyword evidence="7" id="KW-0067">ATP-binding</keyword>
<dbReference type="GO" id="GO:0009252">
    <property type="term" value="P:peptidoglycan biosynthetic process"/>
    <property type="evidence" value="ECO:0007669"/>
    <property type="project" value="UniProtKB-KW"/>
</dbReference>
<protein>
    <submittedName>
        <fullName evidence="14">Unannotated protein</fullName>
    </submittedName>
</protein>
<dbReference type="GO" id="GO:0005524">
    <property type="term" value="F:ATP binding"/>
    <property type="evidence" value="ECO:0007669"/>
    <property type="project" value="UniProtKB-KW"/>
</dbReference>
<dbReference type="SUPFAM" id="SSF56059">
    <property type="entry name" value="Glutathione synthetase ATP-binding domain-like"/>
    <property type="match status" value="1"/>
</dbReference>
<dbReference type="PROSITE" id="PS00843">
    <property type="entry name" value="DALA_DALA_LIGASE_1"/>
    <property type="match status" value="1"/>
</dbReference>
<keyword evidence="12" id="KW-0961">Cell wall biogenesis/degradation</keyword>
<name>A0A6J6J5D3_9ZZZZ</name>
<dbReference type="Gene3D" id="3.30.1490.20">
    <property type="entry name" value="ATP-grasp fold, A domain"/>
    <property type="match status" value="1"/>
</dbReference>
<keyword evidence="5" id="KW-0479">Metal-binding</keyword>
<feature type="domain" description="ATP-grasp" evidence="13">
    <location>
        <begin position="147"/>
        <end position="356"/>
    </location>
</feature>
<dbReference type="PROSITE" id="PS50975">
    <property type="entry name" value="ATP_GRASP"/>
    <property type="match status" value="1"/>
</dbReference>
<keyword evidence="6" id="KW-0547">Nucleotide-binding</keyword>
<dbReference type="InterPro" id="IPR011761">
    <property type="entry name" value="ATP-grasp"/>
</dbReference>
<dbReference type="Pfam" id="PF07478">
    <property type="entry name" value="Dala_Dala_lig_C"/>
    <property type="match status" value="1"/>
</dbReference>
<comment type="cofactor">
    <cofactor evidence="2">
        <name>Mg(2+)</name>
        <dbReference type="ChEBI" id="CHEBI:18420"/>
    </cofactor>
</comment>
<organism evidence="14">
    <name type="scientific">freshwater metagenome</name>
    <dbReference type="NCBI Taxonomy" id="449393"/>
    <lineage>
        <taxon>unclassified sequences</taxon>
        <taxon>metagenomes</taxon>
        <taxon>ecological metagenomes</taxon>
    </lineage>
</organism>
<evidence type="ECO:0000256" key="3">
    <source>
        <dbReference type="ARBA" id="ARBA00010871"/>
    </source>
</evidence>
<dbReference type="GO" id="GO:0005829">
    <property type="term" value="C:cytosol"/>
    <property type="evidence" value="ECO:0007669"/>
    <property type="project" value="TreeGrafter"/>
</dbReference>
<dbReference type="PIRSF" id="PIRSF039102">
    <property type="entry name" value="Ddl/VanB"/>
    <property type="match status" value="1"/>
</dbReference>
<dbReference type="InterPro" id="IPR005905">
    <property type="entry name" value="D_ala_D_ala"/>
</dbReference>
<keyword evidence="10" id="KW-0573">Peptidoglycan synthesis</keyword>
<evidence type="ECO:0000256" key="4">
    <source>
        <dbReference type="ARBA" id="ARBA00022598"/>
    </source>
</evidence>
<evidence type="ECO:0000256" key="7">
    <source>
        <dbReference type="ARBA" id="ARBA00022840"/>
    </source>
</evidence>
<dbReference type="GO" id="GO:0008716">
    <property type="term" value="F:D-alanine-D-alanine ligase activity"/>
    <property type="evidence" value="ECO:0007669"/>
    <property type="project" value="InterPro"/>
</dbReference>
<dbReference type="PROSITE" id="PS00844">
    <property type="entry name" value="DALA_DALA_LIGASE_2"/>
    <property type="match status" value="1"/>
</dbReference>
<evidence type="ECO:0000259" key="13">
    <source>
        <dbReference type="PROSITE" id="PS50975"/>
    </source>
</evidence>
<evidence type="ECO:0000256" key="11">
    <source>
        <dbReference type="ARBA" id="ARBA00023211"/>
    </source>
</evidence>
<gene>
    <name evidence="14" type="ORF">UFOPK2001_00573</name>
</gene>
<dbReference type="InterPro" id="IPR016185">
    <property type="entry name" value="PreATP-grasp_dom_sf"/>
</dbReference>
<dbReference type="HAMAP" id="MF_00047">
    <property type="entry name" value="Dala_Dala_lig"/>
    <property type="match status" value="1"/>
</dbReference>
<evidence type="ECO:0000256" key="9">
    <source>
        <dbReference type="ARBA" id="ARBA00022960"/>
    </source>
</evidence>
<sequence length="362" mass="38610">MAKLNLVLLFGGRSSEHSISCATAAGVLGAIDRSKYNVIPVGITKQGVFVPAADDAAKWALRKGELATVQDEGSRIEFAMDGSREITRLDITGARSSLGQVDVVFPVLHGPFGEDGTLQGYLELLGLPYVGNGVLASAAGMDKEFTKALFEAAGVPVTPHVVIHQRDWLTNPTAALEAVAGLGGLPLFVKPARAGSSVGVSKVKDMSEFKAAAKLAFENDNKLVVEKGLVGREVECAVISGRGSDEPRVSIAGEIVVTGRDFYDFEAKYQDEDSVDLIIPAKLTEAELAEMQSIARRAFKSLGCEGLARVDFFLTADGFFVNEINTMPGFTPLSMFPSLWQASGIEYADLIDELIHLALNKS</sequence>
<evidence type="ECO:0000256" key="8">
    <source>
        <dbReference type="ARBA" id="ARBA00022842"/>
    </source>
</evidence>